<feature type="region of interest" description="Disordered" evidence="1">
    <location>
        <begin position="1"/>
        <end position="21"/>
    </location>
</feature>
<keyword evidence="3" id="KW-1185">Reference proteome</keyword>
<dbReference type="AlphaFoldDB" id="A0A087B6A4"/>
<accession>A0A087B6A4</accession>
<evidence type="ECO:0000313" key="3">
    <source>
        <dbReference type="Proteomes" id="UP000029052"/>
    </source>
</evidence>
<organism evidence="2 3">
    <name type="scientific">Bifidobacterium magnum</name>
    <dbReference type="NCBI Taxonomy" id="1692"/>
    <lineage>
        <taxon>Bacteria</taxon>
        <taxon>Bacillati</taxon>
        <taxon>Actinomycetota</taxon>
        <taxon>Actinomycetes</taxon>
        <taxon>Bifidobacteriales</taxon>
        <taxon>Bifidobacteriaceae</taxon>
        <taxon>Bifidobacterium</taxon>
    </lineage>
</organism>
<gene>
    <name evidence="2" type="ORF">BMAGN_1463</name>
</gene>
<dbReference type="STRING" id="1692.BMAGN_1463"/>
<sequence>MIALRNLMPNPKPASTSGFIPKRGENDMQMEYVENSTTDAYILLTAINDLSDKYCRYDVGVLPAGSYVYAAHVVCEEQRLDVLRVIAVDDNGRERELANVRYDSGQGVYTVPFALSEPTRIRLRIQAPNTAGRTANYRRLIVCKAEDYQEVVQLYERGVLQFPWFDGDTMPIRCAIR</sequence>
<comment type="caution">
    <text evidence="2">The sequence shown here is derived from an EMBL/GenBank/DDBJ whole genome shotgun (WGS) entry which is preliminary data.</text>
</comment>
<evidence type="ECO:0000313" key="2">
    <source>
        <dbReference type="EMBL" id="KFI66554.1"/>
    </source>
</evidence>
<dbReference type="Proteomes" id="UP000029052">
    <property type="component" value="Unassembled WGS sequence"/>
</dbReference>
<reference evidence="2 3" key="1">
    <citation type="submission" date="2014-03" db="EMBL/GenBank/DDBJ databases">
        <title>Genomics of Bifidobacteria.</title>
        <authorList>
            <person name="Ventura M."/>
            <person name="Milani C."/>
            <person name="Lugli G.A."/>
        </authorList>
    </citation>
    <scope>NUCLEOTIDE SEQUENCE [LARGE SCALE GENOMIC DNA]</scope>
    <source>
        <strain evidence="2 3">LMG 11591</strain>
    </source>
</reference>
<evidence type="ECO:0000256" key="1">
    <source>
        <dbReference type="SAM" id="MobiDB-lite"/>
    </source>
</evidence>
<dbReference type="RefSeq" id="WP_022860298.1">
    <property type="nucleotide sequence ID" value="NZ_JGZB01000013.1"/>
</dbReference>
<protein>
    <submittedName>
        <fullName evidence="2">Uncharacterized protein</fullName>
    </submittedName>
</protein>
<name>A0A087B6A4_9BIFI</name>
<proteinExistence type="predicted"/>
<dbReference type="EMBL" id="JGZB01000013">
    <property type="protein sequence ID" value="KFI66554.1"/>
    <property type="molecule type" value="Genomic_DNA"/>
</dbReference>